<evidence type="ECO:0000313" key="3">
    <source>
        <dbReference type="EMBL" id="KAK7402045.1"/>
    </source>
</evidence>
<evidence type="ECO:0000256" key="1">
    <source>
        <dbReference type="SAM" id="MobiDB-lite"/>
    </source>
</evidence>
<evidence type="ECO:0000313" key="4">
    <source>
        <dbReference type="Proteomes" id="UP001386955"/>
    </source>
</evidence>
<keyword evidence="4" id="KW-1185">Reference proteome</keyword>
<feature type="region of interest" description="Disordered" evidence="1">
    <location>
        <begin position="1"/>
        <end position="37"/>
    </location>
</feature>
<proteinExistence type="predicted"/>
<comment type="caution">
    <text evidence="3">The sequence shown here is derived from an EMBL/GenBank/DDBJ whole genome shotgun (WGS) entry which is preliminary data.</text>
</comment>
<dbReference type="Pfam" id="PF24747">
    <property type="entry name" value="Zn-ribbon_GIR1"/>
    <property type="match status" value="1"/>
</dbReference>
<dbReference type="InterPro" id="IPR055281">
    <property type="entry name" value="GIR1-2/SIED1"/>
</dbReference>
<accession>A0AAN9SSJ7</accession>
<reference evidence="3 4" key="1">
    <citation type="submission" date="2024-01" db="EMBL/GenBank/DDBJ databases">
        <title>The genomes of 5 underutilized Papilionoideae crops provide insights into root nodulation and disease resistanc.</title>
        <authorList>
            <person name="Jiang F."/>
        </authorList>
    </citation>
    <scope>NUCLEOTIDE SEQUENCE [LARGE SCALE GENOMIC DNA]</scope>
    <source>
        <strain evidence="3">DUOXIRENSHENG_FW03</strain>
        <tissue evidence="3">Leaves</tissue>
    </source>
</reference>
<sequence length="103" mass="11374">MCKRKSGGSEMRVGSRSTSGEFSSSSSSSSVSYSSKMPKEGICVFLEEPEEELKGTNAPEIKPKPMDLVGCPQCFMYVMLSKVDPKCPKCKTTVFLEFFKTHN</sequence>
<evidence type="ECO:0000259" key="2">
    <source>
        <dbReference type="Pfam" id="PF24747"/>
    </source>
</evidence>
<dbReference type="InterPro" id="IPR056440">
    <property type="entry name" value="Zn-ribbon_GIR1"/>
</dbReference>
<feature type="compositionally biased region" description="Low complexity" evidence="1">
    <location>
        <begin position="15"/>
        <end position="35"/>
    </location>
</feature>
<dbReference type="AlphaFoldDB" id="A0AAN9SSJ7"/>
<name>A0AAN9SSJ7_PSOTE</name>
<organism evidence="3 4">
    <name type="scientific">Psophocarpus tetragonolobus</name>
    <name type="common">Winged bean</name>
    <name type="synonym">Dolichos tetragonolobus</name>
    <dbReference type="NCBI Taxonomy" id="3891"/>
    <lineage>
        <taxon>Eukaryota</taxon>
        <taxon>Viridiplantae</taxon>
        <taxon>Streptophyta</taxon>
        <taxon>Embryophyta</taxon>
        <taxon>Tracheophyta</taxon>
        <taxon>Spermatophyta</taxon>
        <taxon>Magnoliopsida</taxon>
        <taxon>eudicotyledons</taxon>
        <taxon>Gunneridae</taxon>
        <taxon>Pentapetalae</taxon>
        <taxon>rosids</taxon>
        <taxon>fabids</taxon>
        <taxon>Fabales</taxon>
        <taxon>Fabaceae</taxon>
        <taxon>Papilionoideae</taxon>
        <taxon>50 kb inversion clade</taxon>
        <taxon>NPAAA clade</taxon>
        <taxon>indigoferoid/millettioid clade</taxon>
        <taxon>Phaseoleae</taxon>
        <taxon>Psophocarpus</taxon>
    </lineage>
</organism>
<dbReference type="EMBL" id="JAYMYS010000003">
    <property type="protein sequence ID" value="KAK7402045.1"/>
    <property type="molecule type" value="Genomic_DNA"/>
</dbReference>
<feature type="domain" description="GIR1-like zinc ribbon" evidence="2">
    <location>
        <begin position="66"/>
        <end position="99"/>
    </location>
</feature>
<dbReference type="PANTHER" id="PTHR33177">
    <property type="entry name" value="PUTATIVE-RELATED"/>
    <property type="match status" value="1"/>
</dbReference>
<protein>
    <recommendedName>
        <fullName evidence="2">GIR1-like zinc ribbon domain-containing protein</fullName>
    </recommendedName>
</protein>
<gene>
    <name evidence="3" type="ORF">VNO78_14002</name>
</gene>
<dbReference type="PANTHER" id="PTHR33177:SF79">
    <property type="entry name" value="LITAF DOMAIN-CONTAINING PROTEIN"/>
    <property type="match status" value="1"/>
</dbReference>
<dbReference type="Proteomes" id="UP001386955">
    <property type="component" value="Unassembled WGS sequence"/>
</dbReference>